<gene>
    <name evidence="2" type="ordered locus">Tbis_0858</name>
</gene>
<dbReference type="EMBL" id="CP001874">
    <property type="protein sequence ID" value="ADG87582.1"/>
    <property type="molecule type" value="Genomic_DNA"/>
</dbReference>
<keyword evidence="3" id="KW-1185">Reference proteome</keyword>
<dbReference type="Proteomes" id="UP000006640">
    <property type="component" value="Chromosome"/>
</dbReference>
<protein>
    <submittedName>
        <fullName evidence="2">Uncharacterized protein</fullName>
    </submittedName>
</protein>
<dbReference type="OrthoDB" id="3544016at2"/>
<evidence type="ECO:0000256" key="1">
    <source>
        <dbReference type="SAM" id="MobiDB-lite"/>
    </source>
</evidence>
<sequence>MREEKDYEIGDEPDFAEEHTPSESDPPNAGPKEKLTGEPWDKPTEA</sequence>
<accession>D6Y6L0</accession>
<dbReference type="HOGENOM" id="CLU_216396_0_0_11"/>
<evidence type="ECO:0000313" key="3">
    <source>
        <dbReference type="Proteomes" id="UP000006640"/>
    </source>
</evidence>
<dbReference type="AlphaFoldDB" id="D6Y6L0"/>
<dbReference type="STRING" id="469371.Tbis_0858"/>
<name>D6Y6L0_THEBD</name>
<organism evidence="2 3">
    <name type="scientific">Thermobispora bispora (strain ATCC 19993 / DSM 43833 / CBS 139.67 / JCM 10125 / KCTC 9307 / NBRC 14880 / R51)</name>
    <dbReference type="NCBI Taxonomy" id="469371"/>
    <lineage>
        <taxon>Bacteria</taxon>
        <taxon>Bacillati</taxon>
        <taxon>Actinomycetota</taxon>
        <taxon>Actinomycetes</taxon>
        <taxon>Streptosporangiales</taxon>
        <taxon>Streptosporangiaceae</taxon>
        <taxon>Thermobispora</taxon>
    </lineage>
</organism>
<dbReference type="RefSeq" id="WP_013131115.1">
    <property type="nucleotide sequence ID" value="NC_014165.1"/>
</dbReference>
<feature type="region of interest" description="Disordered" evidence="1">
    <location>
        <begin position="1"/>
        <end position="46"/>
    </location>
</feature>
<proteinExistence type="predicted"/>
<dbReference type="KEGG" id="tbi:Tbis_0858"/>
<evidence type="ECO:0000313" key="2">
    <source>
        <dbReference type="EMBL" id="ADG87582.1"/>
    </source>
</evidence>
<reference evidence="2 3" key="1">
    <citation type="submission" date="2010-01" db="EMBL/GenBank/DDBJ databases">
        <title>The complete genome of Thermobispora bispora DSM 43833.</title>
        <authorList>
            <consortium name="US DOE Joint Genome Institute (JGI-PGF)"/>
            <person name="Lucas S."/>
            <person name="Copeland A."/>
            <person name="Lapidus A."/>
            <person name="Glavina del Rio T."/>
            <person name="Dalin E."/>
            <person name="Tice H."/>
            <person name="Bruce D."/>
            <person name="Goodwin L."/>
            <person name="Pitluck S."/>
            <person name="Kyrpides N."/>
            <person name="Mavromatis K."/>
            <person name="Ivanova N."/>
            <person name="Mikhailova N."/>
            <person name="Chertkov O."/>
            <person name="Brettin T."/>
            <person name="Detter J.C."/>
            <person name="Han C."/>
            <person name="Larimer F."/>
            <person name="Land M."/>
            <person name="Hauser L."/>
            <person name="Markowitz V."/>
            <person name="Cheng J.-F."/>
            <person name="Hugenholtz P."/>
            <person name="Woyke T."/>
            <person name="Wu D."/>
            <person name="Jando M."/>
            <person name="Schneider S."/>
            <person name="Klenk H.-P."/>
            <person name="Eisen J.A."/>
        </authorList>
    </citation>
    <scope>NUCLEOTIDE SEQUENCE [LARGE SCALE GENOMIC DNA]</scope>
    <source>
        <strain evidence="3">ATCC 19993 / DSM 43833 / CBS 139.67 / JCM 10125 / KCTC 9307 / NBRC 14880 / R51</strain>
    </source>
</reference>
<feature type="compositionally biased region" description="Basic and acidic residues" evidence="1">
    <location>
        <begin position="31"/>
        <end position="46"/>
    </location>
</feature>